<dbReference type="Pfam" id="PF13191">
    <property type="entry name" value="AAA_16"/>
    <property type="match status" value="1"/>
</dbReference>
<protein>
    <submittedName>
        <fullName evidence="3">MarR family transcriptional regulator</fullName>
    </submittedName>
</protein>
<dbReference type="InterPro" id="IPR027417">
    <property type="entry name" value="P-loop_NTPase"/>
</dbReference>
<feature type="domain" description="HTH marR-type" evidence="1">
    <location>
        <begin position="283"/>
        <end position="336"/>
    </location>
</feature>
<dbReference type="InterPro" id="IPR036388">
    <property type="entry name" value="WH-like_DNA-bd_sf"/>
</dbReference>
<gene>
    <name evidence="3" type="ORF">BN977_01862</name>
</gene>
<dbReference type="AlphaFoldDB" id="W9ANP6"/>
<dbReference type="STRING" id="258533.BN977_01862"/>
<dbReference type="EMBL" id="CCBB010000001">
    <property type="protein sequence ID" value="CDO07063.1"/>
    <property type="molecule type" value="Genomic_DNA"/>
</dbReference>
<dbReference type="Gene3D" id="3.40.50.300">
    <property type="entry name" value="P-loop containing nucleotide triphosphate hydrolases"/>
    <property type="match status" value="1"/>
</dbReference>
<dbReference type="eggNOG" id="COG1672">
    <property type="taxonomic scope" value="Bacteria"/>
</dbReference>
<organism evidence="3 4">
    <name type="scientific">Mycolicibacterium cosmeticum</name>
    <dbReference type="NCBI Taxonomy" id="258533"/>
    <lineage>
        <taxon>Bacteria</taxon>
        <taxon>Bacillati</taxon>
        <taxon>Actinomycetota</taxon>
        <taxon>Actinomycetes</taxon>
        <taxon>Mycobacteriales</taxon>
        <taxon>Mycobacteriaceae</taxon>
        <taxon>Mycolicibacterium</taxon>
    </lineage>
</organism>
<dbReference type="RefSeq" id="WP_036397251.1">
    <property type="nucleotide sequence ID" value="NZ_CCBB010000001.1"/>
</dbReference>
<proteinExistence type="predicted"/>
<accession>W9ANP6</accession>
<dbReference type="InterPro" id="IPR000835">
    <property type="entry name" value="HTH_MarR-typ"/>
</dbReference>
<dbReference type="OrthoDB" id="594504at2"/>
<dbReference type="SUPFAM" id="SSF46785">
    <property type="entry name" value="Winged helix' DNA-binding domain"/>
    <property type="match status" value="1"/>
</dbReference>
<evidence type="ECO:0000259" key="1">
    <source>
        <dbReference type="Pfam" id="PF12802"/>
    </source>
</evidence>
<feature type="domain" description="Orc1-like AAA ATPase" evidence="2">
    <location>
        <begin position="21"/>
        <end position="111"/>
    </location>
</feature>
<dbReference type="Pfam" id="PF12802">
    <property type="entry name" value="MarR_2"/>
    <property type="match status" value="1"/>
</dbReference>
<evidence type="ECO:0000313" key="3">
    <source>
        <dbReference type="EMBL" id="CDO07063.1"/>
    </source>
</evidence>
<evidence type="ECO:0000259" key="2">
    <source>
        <dbReference type="Pfam" id="PF13191"/>
    </source>
</evidence>
<dbReference type="InterPro" id="IPR036390">
    <property type="entry name" value="WH_DNA-bd_sf"/>
</dbReference>
<evidence type="ECO:0000313" key="4">
    <source>
        <dbReference type="Proteomes" id="UP000028870"/>
    </source>
</evidence>
<keyword evidence="4" id="KW-1185">Reference proteome</keyword>
<dbReference type="Proteomes" id="UP000028870">
    <property type="component" value="Unassembled WGS sequence"/>
</dbReference>
<dbReference type="Gene3D" id="1.10.10.10">
    <property type="entry name" value="Winged helix-like DNA-binding domain superfamily/Winged helix DNA-binding domain"/>
    <property type="match status" value="1"/>
</dbReference>
<dbReference type="CDD" id="cd00090">
    <property type="entry name" value="HTH_ARSR"/>
    <property type="match status" value="1"/>
</dbReference>
<dbReference type="GO" id="GO:0003700">
    <property type="term" value="F:DNA-binding transcription factor activity"/>
    <property type="evidence" value="ECO:0007669"/>
    <property type="project" value="InterPro"/>
</dbReference>
<sequence length="360" mass="38666">MSAPLYTPGTAAAADLEARTVGREALLARLVQRIGTAATDGSRPHTLLVGPRGSGKTHTVRVALHRTLTTHAEHILPLVIPEDALAIGSYADLLVELLRTRREDAKGRRDDVVELERTIVDIADGRMVLAVIENLDRVFDAIGEAGQGSLRAWIETSTSVTLFATAPTLFPGVSSRTHPWYGSFIIENLADLSVEDGAQIVARTARDRGDDELAGYACSPDGLHRLAEIAAVTGGAPRMWRMVGDVADRDGLAAVTPVLTALLDRLTPVYQHRLWELPAGEQRLVVEIARGDGPRTVSDLAAAVGVSNQTASAALGRLVAARWVTAAKSAAGDRRATWYDLTEPLVRHVLRYREGQPPTP</sequence>
<comment type="caution">
    <text evidence="3">The sequence shown here is derived from an EMBL/GenBank/DDBJ whole genome shotgun (WGS) entry which is preliminary data.</text>
</comment>
<name>W9ANP6_MYCCO</name>
<dbReference type="InterPro" id="IPR011991">
    <property type="entry name" value="ArsR-like_HTH"/>
</dbReference>
<reference evidence="3" key="2">
    <citation type="submission" date="2014-03" db="EMBL/GenBank/DDBJ databases">
        <authorList>
            <person name="Urmite Genomes"/>
        </authorList>
    </citation>
    <scope>NUCLEOTIDE SEQUENCE</scope>
    <source>
        <strain evidence="3">DSM 44829</strain>
    </source>
</reference>
<dbReference type="SUPFAM" id="SSF52540">
    <property type="entry name" value="P-loop containing nucleoside triphosphate hydrolases"/>
    <property type="match status" value="1"/>
</dbReference>
<reference evidence="3" key="1">
    <citation type="submission" date="2014-03" db="EMBL/GenBank/DDBJ databases">
        <title>Draft Genome Sequence of Mycobacterium cosmeticum DSM 44829.</title>
        <authorList>
            <person name="Croce O."/>
            <person name="Robert C."/>
            <person name="Raoult D."/>
            <person name="Drancourt M."/>
        </authorList>
    </citation>
    <scope>NUCLEOTIDE SEQUENCE [LARGE SCALE GENOMIC DNA]</scope>
    <source>
        <strain evidence="3">DSM 44829</strain>
    </source>
</reference>
<dbReference type="InterPro" id="IPR041664">
    <property type="entry name" value="AAA_16"/>
</dbReference>